<name>A0A371K1R3_9GAMM</name>
<organism evidence="4 5">
    <name type="scientific">Lysobacter silvisoli</name>
    <dbReference type="NCBI Taxonomy" id="2293254"/>
    <lineage>
        <taxon>Bacteria</taxon>
        <taxon>Pseudomonadati</taxon>
        <taxon>Pseudomonadota</taxon>
        <taxon>Gammaproteobacteria</taxon>
        <taxon>Lysobacterales</taxon>
        <taxon>Lysobacteraceae</taxon>
        <taxon>Lysobacter</taxon>
    </lineage>
</organism>
<dbReference type="Proteomes" id="UP000264492">
    <property type="component" value="Unassembled WGS sequence"/>
</dbReference>
<dbReference type="InterPro" id="IPR001375">
    <property type="entry name" value="Peptidase_S9_cat"/>
</dbReference>
<protein>
    <submittedName>
        <fullName evidence="4">S9 family peptidase</fullName>
    </submittedName>
</protein>
<comment type="caution">
    <text evidence="4">The sequence shown here is derived from an EMBL/GenBank/DDBJ whole genome shotgun (WGS) entry which is preliminary data.</text>
</comment>
<evidence type="ECO:0000313" key="5">
    <source>
        <dbReference type="Proteomes" id="UP000264492"/>
    </source>
</evidence>
<evidence type="ECO:0000313" key="4">
    <source>
        <dbReference type="EMBL" id="RDZ27871.1"/>
    </source>
</evidence>
<dbReference type="Gene3D" id="3.40.50.1820">
    <property type="entry name" value="alpha/beta hydrolase"/>
    <property type="match status" value="1"/>
</dbReference>
<accession>A0A371K1R3</accession>
<dbReference type="SUPFAM" id="SSF53474">
    <property type="entry name" value="alpha/beta-Hydrolases"/>
    <property type="match status" value="1"/>
</dbReference>
<dbReference type="EMBL" id="QTSU01000001">
    <property type="protein sequence ID" value="RDZ27871.1"/>
    <property type="molecule type" value="Genomic_DNA"/>
</dbReference>
<keyword evidence="2" id="KW-0732">Signal</keyword>
<dbReference type="SUPFAM" id="SSF69304">
    <property type="entry name" value="Tricorn protease N-terminal domain"/>
    <property type="match status" value="1"/>
</dbReference>
<dbReference type="GO" id="GO:0006508">
    <property type="term" value="P:proteolysis"/>
    <property type="evidence" value="ECO:0007669"/>
    <property type="project" value="InterPro"/>
</dbReference>
<keyword evidence="1" id="KW-0378">Hydrolase</keyword>
<reference evidence="4 5" key="1">
    <citation type="submission" date="2018-08" db="EMBL/GenBank/DDBJ databases">
        <title>Lysobacter sp. zong2l5, whole genome shotgun sequence.</title>
        <authorList>
            <person name="Zhang X."/>
            <person name="Feng G."/>
            <person name="Zhu H."/>
        </authorList>
    </citation>
    <scope>NUCLEOTIDE SEQUENCE [LARGE SCALE GENOMIC DNA]</scope>
    <source>
        <strain evidence="5">zong2l5</strain>
    </source>
</reference>
<dbReference type="InterPro" id="IPR011042">
    <property type="entry name" value="6-blade_b-propeller_TolB-like"/>
</dbReference>
<evidence type="ECO:0000259" key="3">
    <source>
        <dbReference type="Pfam" id="PF00326"/>
    </source>
</evidence>
<dbReference type="OrthoDB" id="4269629at2"/>
<dbReference type="PANTHER" id="PTHR42776:SF27">
    <property type="entry name" value="DIPEPTIDYL PEPTIDASE FAMILY MEMBER 6"/>
    <property type="match status" value="1"/>
</dbReference>
<dbReference type="Gene3D" id="2.120.10.30">
    <property type="entry name" value="TolB, C-terminal domain"/>
    <property type="match status" value="1"/>
</dbReference>
<evidence type="ECO:0000256" key="1">
    <source>
        <dbReference type="ARBA" id="ARBA00022801"/>
    </source>
</evidence>
<feature type="domain" description="Peptidase S9 prolyl oligopeptidase catalytic" evidence="3">
    <location>
        <begin position="455"/>
        <end position="661"/>
    </location>
</feature>
<dbReference type="AlphaFoldDB" id="A0A371K1R3"/>
<evidence type="ECO:0000256" key="2">
    <source>
        <dbReference type="SAM" id="SignalP"/>
    </source>
</evidence>
<dbReference type="Pfam" id="PF00326">
    <property type="entry name" value="Peptidase_S9"/>
    <property type="match status" value="1"/>
</dbReference>
<feature type="signal peptide" evidence="2">
    <location>
        <begin position="1"/>
        <end position="43"/>
    </location>
</feature>
<keyword evidence="5" id="KW-1185">Reference proteome</keyword>
<gene>
    <name evidence="4" type="ORF">DX914_01495</name>
</gene>
<feature type="chain" id="PRO_5016738305" evidence="2">
    <location>
        <begin position="44"/>
        <end position="719"/>
    </location>
</feature>
<sequence length="719" mass="77891">MARVRAGRLETPMNLFPIAPWARALARCAAVLALLGASAAALADDASDLRTAVAAERVRPQAPAYSRAQFLAKPALLGAWLSPDGRQVAYLLEGERNRGVWLLPTAGGAPRRLLAHTDANALSWSRDGRWLFLQTSKQLYALATAGQAGSGAIAELGGRRPRNFESVDPALPAAVVVSESPPPVSRLPKRWRLYRVDVHGKQSLLHEDTRPIADFAFDARGRLAYVIRAEADHYAIYRKHGARLGLAMRCVQLQRCSVLAMEGERLWLLSDAGHGHQRLASLEADGRLRTAHADPRGEADLDQVVLDPISQQPLIAAYRSTRAANYGLTPEAARRVQAIERRLPDRNLRIQAGSGAGARWLVQERAGSQKGERYYLYEPNGDGLREIFADAGLRQGRAPVARIPESSLARKIAFAYRASDGMRLHGFVSVPPGVDPAHAPLVANVHGGPFNLSRPEFSAQSQLLANRGYVVFEPNFRGSTGHGRAYMTAGRGDFGNGRVQQDIVEGVRYLLAQGIGDGARVGIVGASFGGYSALQGVTFQPELFKVAVAAVPPADFGWVLRAYARGQDQFSRGIPLATTMRLLALDPADPAVAERLRAQSPVANAARLRRPVLLLAGGDDERVPIRSVLHYAATLRALDKDVSLFVDAEGGHHLVDPLTREAYLYLLEDLLHRRLGGAAPSAPTRPLRAHLRNNLRLAGSDLATLARPRPPSTDATAMR</sequence>
<dbReference type="GO" id="GO:0004252">
    <property type="term" value="F:serine-type endopeptidase activity"/>
    <property type="evidence" value="ECO:0007669"/>
    <property type="project" value="TreeGrafter"/>
</dbReference>
<proteinExistence type="predicted"/>
<dbReference type="InterPro" id="IPR029058">
    <property type="entry name" value="AB_hydrolase_fold"/>
</dbReference>
<dbReference type="PANTHER" id="PTHR42776">
    <property type="entry name" value="SERINE PEPTIDASE S9 FAMILY MEMBER"/>
    <property type="match status" value="1"/>
</dbReference>
<dbReference type="RefSeq" id="WP_115857314.1">
    <property type="nucleotide sequence ID" value="NZ_QTSU01000001.1"/>
</dbReference>